<protein>
    <submittedName>
        <fullName evidence="2">Uncharacterized protein</fullName>
    </submittedName>
</protein>
<dbReference type="EMBL" id="WWCX01000033">
    <property type="protein sequence ID" value="MYM95833.1"/>
    <property type="molecule type" value="Genomic_DNA"/>
</dbReference>
<sequence length="88" mass="9369">MAAWLKNLMTTILAFGASWLGAVWFWRSTNRVPATDDLVLYLLVLPLALLAAFWLGRKVYSGISVPAAATSTAAAQPETPAAPPRGPS</sequence>
<name>A0A845GMP0_9BURK</name>
<keyword evidence="1" id="KW-1133">Transmembrane helix</keyword>
<feature type="transmembrane region" description="Helical" evidence="1">
    <location>
        <begin position="38"/>
        <end position="56"/>
    </location>
</feature>
<keyword evidence="1" id="KW-0472">Membrane</keyword>
<reference evidence="2" key="1">
    <citation type="submission" date="2019-12" db="EMBL/GenBank/DDBJ databases">
        <title>Novel species isolated from a subtropical stream in China.</title>
        <authorList>
            <person name="Lu H."/>
        </authorList>
    </citation>
    <scope>NUCLEOTIDE SEQUENCE [LARGE SCALE GENOMIC DNA]</scope>
    <source>
        <strain evidence="2">FT81W</strain>
    </source>
</reference>
<dbReference type="Proteomes" id="UP000447355">
    <property type="component" value="Unassembled WGS sequence"/>
</dbReference>
<comment type="caution">
    <text evidence="2">The sequence shown here is derived from an EMBL/GenBank/DDBJ whole genome shotgun (WGS) entry which is preliminary data.</text>
</comment>
<evidence type="ECO:0000256" key="1">
    <source>
        <dbReference type="SAM" id="Phobius"/>
    </source>
</evidence>
<gene>
    <name evidence="2" type="ORF">GTP90_18395</name>
</gene>
<organism evidence="2 3">
    <name type="scientific">Duganella vulcania</name>
    <dbReference type="NCBI Taxonomy" id="2692166"/>
    <lineage>
        <taxon>Bacteria</taxon>
        <taxon>Pseudomonadati</taxon>
        <taxon>Pseudomonadota</taxon>
        <taxon>Betaproteobacteria</taxon>
        <taxon>Burkholderiales</taxon>
        <taxon>Oxalobacteraceae</taxon>
        <taxon>Telluria group</taxon>
        <taxon>Duganella</taxon>
    </lineage>
</organism>
<feature type="transmembrane region" description="Helical" evidence="1">
    <location>
        <begin position="7"/>
        <end position="26"/>
    </location>
</feature>
<evidence type="ECO:0000313" key="2">
    <source>
        <dbReference type="EMBL" id="MYM95833.1"/>
    </source>
</evidence>
<proteinExistence type="predicted"/>
<dbReference type="AlphaFoldDB" id="A0A845GMP0"/>
<feature type="non-terminal residue" evidence="2">
    <location>
        <position position="88"/>
    </location>
</feature>
<keyword evidence="1" id="KW-0812">Transmembrane</keyword>
<accession>A0A845GMP0</accession>
<evidence type="ECO:0000313" key="3">
    <source>
        <dbReference type="Proteomes" id="UP000447355"/>
    </source>
</evidence>